<proteinExistence type="predicted"/>
<evidence type="ECO:0000313" key="4">
    <source>
        <dbReference type="EMBL" id="PRY00543.1"/>
    </source>
</evidence>
<dbReference type="InterPro" id="IPR011990">
    <property type="entry name" value="TPR-like_helical_dom_sf"/>
</dbReference>
<comment type="caution">
    <text evidence="4">The sequence shown here is derived from an EMBL/GenBank/DDBJ whole genome shotgun (WGS) entry which is preliminary data.</text>
</comment>
<dbReference type="InterPro" id="IPR049052">
    <property type="entry name" value="nSTAND1"/>
</dbReference>
<keyword evidence="5" id="KW-1185">Reference proteome</keyword>
<gene>
    <name evidence="4" type="ORF">CLV72_102174</name>
</gene>
<evidence type="ECO:0000256" key="1">
    <source>
        <dbReference type="PROSITE-ProRule" id="PRU00339"/>
    </source>
</evidence>
<dbReference type="SUPFAM" id="SSF48452">
    <property type="entry name" value="TPR-like"/>
    <property type="match status" value="2"/>
</dbReference>
<dbReference type="AlphaFoldDB" id="A0A2T0Q9M1"/>
<dbReference type="Proteomes" id="UP000237846">
    <property type="component" value="Unassembled WGS sequence"/>
</dbReference>
<organism evidence="4 5">
    <name type="scientific">Allonocardiopsis opalescens</name>
    <dbReference type="NCBI Taxonomy" id="1144618"/>
    <lineage>
        <taxon>Bacteria</taxon>
        <taxon>Bacillati</taxon>
        <taxon>Actinomycetota</taxon>
        <taxon>Actinomycetes</taxon>
        <taxon>Streptosporangiales</taxon>
        <taxon>Allonocardiopsis</taxon>
    </lineage>
</organism>
<feature type="domain" description="Novel STAND NTPase 1" evidence="3">
    <location>
        <begin position="12"/>
        <end position="374"/>
    </location>
</feature>
<dbReference type="InterPro" id="IPR027417">
    <property type="entry name" value="P-loop_NTPase"/>
</dbReference>
<dbReference type="InterPro" id="IPR019734">
    <property type="entry name" value="TPR_rpt"/>
</dbReference>
<evidence type="ECO:0000259" key="3">
    <source>
        <dbReference type="Pfam" id="PF20703"/>
    </source>
</evidence>
<dbReference type="SUPFAM" id="SSF52540">
    <property type="entry name" value="P-loop containing nucleoside triphosphate hydrolases"/>
    <property type="match status" value="1"/>
</dbReference>
<dbReference type="SMART" id="SM00028">
    <property type="entry name" value="TPR"/>
    <property type="match status" value="5"/>
</dbReference>
<dbReference type="Pfam" id="PF20703">
    <property type="entry name" value="nSTAND1"/>
    <property type="match status" value="1"/>
</dbReference>
<dbReference type="Pfam" id="PF14559">
    <property type="entry name" value="TPR_19"/>
    <property type="match status" value="1"/>
</dbReference>
<accession>A0A2T0Q9M1</accession>
<dbReference type="Gene3D" id="1.25.40.10">
    <property type="entry name" value="Tetratricopeptide repeat domain"/>
    <property type="match status" value="1"/>
</dbReference>
<protein>
    <submittedName>
        <fullName evidence="4">Tfp pilus assembly protein PilF</fullName>
    </submittedName>
</protein>
<feature type="region of interest" description="Disordered" evidence="2">
    <location>
        <begin position="399"/>
        <end position="419"/>
    </location>
</feature>
<keyword evidence="1" id="KW-0802">TPR repeat</keyword>
<evidence type="ECO:0000256" key="2">
    <source>
        <dbReference type="SAM" id="MobiDB-lite"/>
    </source>
</evidence>
<dbReference type="EMBL" id="PVZC01000002">
    <property type="protein sequence ID" value="PRY00543.1"/>
    <property type="molecule type" value="Genomic_DNA"/>
</dbReference>
<dbReference type="Pfam" id="PF13432">
    <property type="entry name" value="TPR_16"/>
    <property type="match status" value="1"/>
</dbReference>
<reference evidence="4 5" key="1">
    <citation type="submission" date="2018-03" db="EMBL/GenBank/DDBJ databases">
        <title>Genomic Encyclopedia of Archaeal and Bacterial Type Strains, Phase II (KMG-II): from individual species to whole genera.</title>
        <authorList>
            <person name="Goeker M."/>
        </authorList>
    </citation>
    <scope>NUCLEOTIDE SEQUENCE [LARGE SCALE GENOMIC DNA]</scope>
    <source>
        <strain evidence="4 5">DSM 45601</strain>
    </source>
</reference>
<sequence length="696" mass="75199">MSTPSPQARRRPYVGPRPFRGDDSDLFFGRGAESYDLASLWVAGDPVILHGPRGSGKTSLLNAGVLPRLPLEEPDADVLRLGRVVHSSTHPLADEHPHNTYGYTLLSSWARAERPPPPGTTVADYLRSRPARLDRYGQPVPVFAAIDQFEELFTDVPDRESERDALIDQLAEVVGGELDVRLLICIRDDRLADLTAYLPRLGVRTPIFRRLLDLRPDAAVEAVRGPAELAGRPFEPGAAERLVDGLRTFTFVSGTGRSTTIHKDSVTPIHLQIVCETLWSSLPVNAGRVSTDDLTDYGGVDQALVAFYDAAVEAAAAAHRSVSEREIRDWLESEFITDLGTRANACRGLLMTGGMPNEVADTLVEEQVLVTERRALATWYQLGQDHLVTAIRAANAAFRRRRGGQAEPRPGAPESSGSPAELLAAAENALGRGDFRAADAYAGSAVDHYSASGDDWHEANALAMRGMISRVSGDYRTAESSYRSAARGFDRADDDRAKVQMLVALAEVFFTAGDYEAAADEHRQALRTEPGNIVALTGLAYTQWLRGRWADARATFARALEADPGSPLVLTGLGQVLVERPAGSDDPRRARRLLAQAVADGARLTADELADARSALALAHLRLGEGAEAERQLARAEQLVPGRPRTLVRRARAALDAGDRAAAAEALRAALAAEPPLPEAHAADARRLLAQAETPE</sequence>
<feature type="repeat" description="TPR" evidence="1">
    <location>
        <begin position="499"/>
        <end position="532"/>
    </location>
</feature>
<dbReference type="PROSITE" id="PS50005">
    <property type="entry name" value="TPR"/>
    <property type="match status" value="1"/>
</dbReference>
<dbReference type="RefSeq" id="WP_106242084.1">
    <property type="nucleotide sequence ID" value="NZ_PVZC01000002.1"/>
</dbReference>
<evidence type="ECO:0000313" key="5">
    <source>
        <dbReference type="Proteomes" id="UP000237846"/>
    </source>
</evidence>
<dbReference type="OrthoDB" id="3204522at2"/>
<name>A0A2T0Q9M1_9ACTN</name>